<evidence type="ECO:0000313" key="2">
    <source>
        <dbReference type="EMBL" id="MBJ2259635.1"/>
    </source>
</evidence>
<gene>
    <name evidence="2" type="ORF">JFT45_24325</name>
</gene>
<dbReference type="AlphaFoldDB" id="A0A8I1KAP5"/>
<dbReference type="InterPro" id="IPR025282">
    <property type="entry name" value="DUF4214"/>
</dbReference>
<dbReference type="InterPro" id="IPR038255">
    <property type="entry name" value="PBS_linker_sf"/>
</dbReference>
<organism evidence="2 3">
    <name type="scientific">Pseudomonas psychrophila</name>
    <dbReference type="NCBI Taxonomy" id="122355"/>
    <lineage>
        <taxon>Bacteria</taxon>
        <taxon>Pseudomonadati</taxon>
        <taxon>Pseudomonadota</taxon>
        <taxon>Gammaproteobacteria</taxon>
        <taxon>Pseudomonadales</taxon>
        <taxon>Pseudomonadaceae</taxon>
        <taxon>Pseudomonas</taxon>
    </lineage>
</organism>
<dbReference type="EMBL" id="JAEKCZ010000033">
    <property type="protein sequence ID" value="MBJ2259635.1"/>
    <property type="molecule type" value="Genomic_DNA"/>
</dbReference>
<reference evidence="2" key="1">
    <citation type="submission" date="2020-12" db="EMBL/GenBank/DDBJ databases">
        <title>Antibiotic resistance and phylogeny of Pseudomonas spp. isolated over three decades from chicken meat in the Norwegian food chain.</title>
        <authorList>
            <person name="Moen B."/>
        </authorList>
    </citation>
    <scope>NUCLEOTIDE SEQUENCE</scope>
    <source>
        <strain evidence="2">MF6762</strain>
    </source>
</reference>
<comment type="caution">
    <text evidence="2">The sequence shown here is derived from an EMBL/GenBank/DDBJ whole genome shotgun (WGS) entry which is preliminary data.</text>
</comment>
<name>A0A8I1KAP5_9PSED</name>
<sequence>MATQAQIAAVQQLYVGYLGRAADSAGQQFWANAIANGTATIASVATGFTLSNEYKATYGGLSTSDLVEQVYNNVLGRAPDADGKAFWVAALANGTVTADTLVATIVTNLGALDQQTINNKVFVAQTYTDTAGTAYNPAAAAAILTGIDSTATSVNTALTGLGNGTYAGVVPGVALINAKVSADAAVAAYAKAAATANPSFDGITDADASGTTNDKDGKISLAEAKDALAVANTARGTTDTKVTLDANLSNANGELAAAKTAATTTAAGSVAVSAYDAANAKAIAAVGTPADVQAQVVLKATATSGVNASVTADSAVTWATLESKTLAATGIESAETLYSVLIGSTLSSAERNALVAEVNKIGSLGTQLVAAADKEVAISKANSDLGLAKTALDTAVTATVANKYVTEIGEQKVAADAVTKAAAADVKVAAAKTVVDQITKLESNVTAANKALTDFASDKAVLVDVTSTVAAATVPASAKNDVFYFTKVGSADFNIAGTGATAFTTGDSVVLGAGYTFNAGALSTGNASTLEFFLVQGAKGVQIVAETASYGSASATTGADGVVAASATDAVSVITLTGVTIDHVAVGANGVVSYV</sequence>
<evidence type="ECO:0000259" key="1">
    <source>
        <dbReference type="Pfam" id="PF13946"/>
    </source>
</evidence>
<dbReference type="Proteomes" id="UP000658390">
    <property type="component" value="Unassembled WGS sequence"/>
</dbReference>
<accession>A0A8I1KAP5</accession>
<proteinExistence type="predicted"/>
<dbReference type="Gene3D" id="1.10.3130.20">
    <property type="entry name" value="Phycobilisome linker domain"/>
    <property type="match status" value="1"/>
</dbReference>
<feature type="domain" description="DUF4214" evidence="1">
    <location>
        <begin position="45"/>
        <end position="102"/>
    </location>
</feature>
<dbReference type="RefSeq" id="WP_198822999.1">
    <property type="nucleotide sequence ID" value="NZ_JAEKCZ010000033.1"/>
</dbReference>
<dbReference type="Pfam" id="PF13946">
    <property type="entry name" value="DUF4214"/>
    <property type="match status" value="1"/>
</dbReference>
<protein>
    <submittedName>
        <fullName evidence="2">DUF4214 domain-containing protein</fullName>
    </submittedName>
</protein>
<evidence type="ECO:0000313" key="3">
    <source>
        <dbReference type="Proteomes" id="UP000658390"/>
    </source>
</evidence>